<name>A0A382JIJ7_9ZZZZ</name>
<protein>
    <submittedName>
        <fullName evidence="1">Uncharacterized protein</fullName>
    </submittedName>
</protein>
<gene>
    <name evidence="1" type="ORF">METZ01_LOCUS264339</name>
</gene>
<dbReference type="EMBL" id="UINC01074369">
    <property type="protein sequence ID" value="SVC11485.1"/>
    <property type="molecule type" value="Genomic_DNA"/>
</dbReference>
<evidence type="ECO:0000313" key="1">
    <source>
        <dbReference type="EMBL" id="SVC11485.1"/>
    </source>
</evidence>
<reference evidence="1" key="1">
    <citation type="submission" date="2018-05" db="EMBL/GenBank/DDBJ databases">
        <authorList>
            <person name="Lanie J.A."/>
            <person name="Ng W.-L."/>
            <person name="Kazmierczak K.M."/>
            <person name="Andrzejewski T.M."/>
            <person name="Davidsen T.M."/>
            <person name="Wayne K.J."/>
            <person name="Tettelin H."/>
            <person name="Glass J.I."/>
            <person name="Rusch D."/>
            <person name="Podicherti R."/>
            <person name="Tsui H.-C.T."/>
            <person name="Winkler M.E."/>
        </authorList>
    </citation>
    <scope>NUCLEOTIDE SEQUENCE</scope>
</reference>
<organism evidence="1">
    <name type="scientific">marine metagenome</name>
    <dbReference type="NCBI Taxonomy" id="408172"/>
    <lineage>
        <taxon>unclassified sequences</taxon>
        <taxon>metagenomes</taxon>
        <taxon>ecological metagenomes</taxon>
    </lineage>
</organism>
<dbReference type="AlphaFoldDB" id="A0A382JIJ7"/>
<sequence>MPVTPINTIYEASDQIHFIIENVKVTFMQFPFQLKSANHIHGLSMPSLLSLAAMKAYALGGRAKWKDYVDLYFIMKDHYSIKEIIKKADELFGSSFNGRFFRQQLGYFDDINYSEKVEFLIEPVPDNIITEFLTEISFSKF</sequence>
<dbReference type="Pfam" id="PF08843">
    <property type="entry name" value="AbiEii"/>
    <property type="match status" value="1"/>
</dbReference>
<dbReference type="InterPro" id="IPR014942">
    <property type="entry name" value="AbiEii"/>
</dbReference>
<proteinExistence type="predicted"/>
<accession>A0A382JIJ7</accession>